<keyword evidence="1" id="KW-0472">Membrane</keyword>
<keyword evidence="3" id="KW-1185">Reference proteome</keyword>
<dbReference type="Proteomes" id="UP000271974">
    <property type="component" value="Unassembled WGS sequence"/>
</dbReference>
<gene>
    <name evidence="2" type="ORF">EGW08_019006</name>
</gene>
<reference evidence="2 3" key="1">
    <citation type="submission" date="2019-01" db="EMBL/GenBank/DDBJ databases">
        <title>A draft genome assembly of the solar-powered sea slug Elysia chlorotica.</title>
        <authorList>
            <person name="Cai H."/>
            <person name="Li Q."/>
            <person name="Fang X."/>
            <person name="Li J."/>
            <person name="Curtis N.E."/>
            <person name="Altenburger A."/>
            <person name="Shibata T."/>
            <person name="Feng M."/>
            <person name="Maeda T."/>
            <person name="Schwartz J.A."/>
            <person name="Shigenobu S."/>
            <person name="Lundholm N."/>
            <person name="Nishiyama T."/>
            <person name="Yang H."/>
            <person name="Hasebe M."/>
            <person name="Li S."/>
            <person name="Pierce S.K."/>
            <person name="Wang J."/>
        </authorList>
    </citation>
    <scope>NUCLEOTIDE SEQUENCE [LARGE SCALE GENOMIC DNA]</scope>
    <source>
        <strain evidence="2">EC2010</strain>
        <tissue evidence="2">Whole organism of an adult</tissue>
    </source>
</reference>
<accession>A0A433SVC8</accession>
<sequence>MFGSSSISNQDSENSLILLHFLHSRRQIWPERPATTGTNGRVISIISPASASASSAPTASGFHWPIGGINDVNFRHPILHFFLMVPFPVFSILPFLEGAAKQKNVNIEIITMTIIILTYSISSSSCARAVYIDMCLC</sequence>
<keyword evidence="1" id="KW-1133">Transmembrane helix</keyword>
<evidence type="ECO:0000313" key="3">
    <source>
        <dbReference type="Proteomes" id="UP000271974"/>
    </source>
</evidence>
<proteinExistence type="predicted"/>
<organism evidence="2 3">
    <name type="scientific">Elysia chlorotica</name>
    <name type="common">Eastern emerald elysia</name>
    <name type="synonym">Sea slug</name>
    <dbReference type="NCBI Taxonomy" id="188477"/>
    <lineage>
        <taxon>Eukaryota</taxon>
        <taxon>Metazoa</taxon>
        <taxon>Spiralia</taxon>
        <taxon>Lophotrochozoa</taxon>
        <taxon>Mollusca</taxon>
        <taxon>Gastropoda</taxon>
        <taxon>Heterobranchia</taxon>
        <taxon>Euthyneura</taxon>
        <taxon>Panpulmonata</taxon>
        <taxon>Sacoglossa</taxon>
        <taxon>Placobranchoidea</taxon>
        <taxon>Plakobranchidae</taxon>
        <taxon>Elysia</taxon>
    </lineage>
</organism>
<evidence type="ECO:0000313" key="2">
    <source>
        <dbReference type="EMBL" id="RUS73234.1"/>
    </source>
</evidence>
<comment type="caution">
    <text evidence="2">The sequence shown here is derived from an EMBL/GenBank/DDBJ whole genome shotgun (WGS) entry which is preliminary data.</text>
</comment>
<feature type="transmembrane region" description="Helical" evidence="1">
    <location>
        <begin position="78"/>
        <end position="97"/>
    </location>
</feature>
<evidence type="ECO:0000256" key="1">
    <source>
        <dbReference type="SAM" id="Phobius"/>
    </source>
</evidence>
<name>A0A433SVC8_ELYCH</name>
<protein>
    <submittedName>
        <fullName evidence="2">Uncharacterized protein</fullName>
    </submittedName>
</protein>
<keyword evidence="1" id="KW-0812">Transmembrane</keyword>
<feature type="transmembrane region" description="Helical" evidence="1">
    <location>
        <begin position="109"/>
        <end position="131"/>
    </location>
</feature>
<dbReference type="EMBL" id="RQTK01000962">
    <property type="protein sequence ID" value="RUS73234.1"/>
    <property type="molecule type" value="Genomic_DNA"/>
</dbReference>
<dbReference type="AlphaFoldDB" id="A0A433SVC8"/>